<name>A0A0E0DND4_9ORYZ</name>
<dbReference type="HOGENOM" id="CLU_2430565_0_0_1"/>
<organism evidence="2">
    <name type="scientific">Oryza meridionalis</name>
    <dbReference type="NCBI Taxonomy" id="40149"/>
    <lineage>
        <taxon>Eukaryota</taxon>
        <taxon>Viridiplantae</taxon>
        <taxon>Streptophyta</taxon>
        <taxon>Embryophyta</taxon>
        <taxon>Tracheophyta</taxon>
        <taxon>Spermatophyta</taxon>
        <taxon>Magnoliopsida</taxon>
        <taxon>Liliopsida</taxon>
        <taxon>Poales</taxon>
        <taxon>Poaceae</taxon>
        <taxon>BOP clade</taxon>
        <taxon>Oryzoideae</taxon>
        <taxon>Oryzeae</taxon>
        <taxon>Oryzinae</taxon>
        <taxon>Oryza</taxon>
    </lineage>
</organism>
<reference evidence="2" key="2">
    <citation type="submission" date="2018-05" db="EMBL/GenBank/DDBJ databases">
        <title>OmerRS3 (Oryza meridionalis Reference Sequence Version 3).</title>
        <authorList>
            <person name="Zhang J."/>
            <person name="Kudrna D."/>
            <person name="Lee S."/>
            <person name="Talag J."/>
            <person name="Welchert J."/>
            <person name="Wing R.A."/>
        </authorList>
    </citation>
    <scope>NUCLEOTIDE SEQUENCE [LARGE SCALE GENOMIC DNA]</scope>
    <source>
        <strain evidence="2">cv. OR44</strain>
    </source>
</reference>
<accession>A0A0E0DND4</accession>
<evidence type="ECO:0000313" key="2">
    <source>
        <dbReference type="EnsemblPlants" id="OMERI05G06470.1"/>
    </source>
</evidence>
<sequence>MEGKTEISSKPTSTCPASASGGAAASCEAGKTPSSGGLPLSAAASSEKRPGSGGGELPGWKLDCLCRESGMSAVVISGGFPCF</sequence>
<proteinExistence type="predicted"/>
<dbReference type="PROSITE" id="PS51257">
    <property type="entry name" value="PROKAR_LIPOPROTEIN"/>
    <property type="match status" value="1"/>
</dbReference>
<keyword evidence="3" id="KW-1185">Reference proteome</keyword>
<dbReference type="Proteomes" id="UP000008021">
    <property type="component" value="Chromosome 5"/>
</dbReference>
<evidence type="ECO:0000256" key="1">
    <source>
        <dbReference type="SAM" id="MobiDB-lite"/>
    </source>
</evidence>
<protein>
    <submittedName>
        <fullName evidence="2">Uncharacterized protein</fullName>
    </submittedName>
</protein>
<dbReference type="Gramene" id="OMERI05G06470.1">
    <property type="protein sequence ID" value="OMERI05G06470.1"/>
    <property type="gene ID" value="OMERI05G06470"/>
</dbReference>
<feature type="compositionally biased region" description="Low complexity" evidence="1">
    <location>
        <begin position="17"/>
        <end position="45"/>
    </location>
</feature>
<dbReference type="EnsemblPlants" id="OMERI05G06470.1">
    <property type="protein sequence ID" value="OMERI05G06470.1"/>
    <property type="gene ID" value="OMERI05G06470"/>
</dbReference>
<evidence type="ECO:0000313" key="3">
    <source>
        <dbReference type="Proteomes" id="UP000008021"/>
    </source>
</evidence>
<reference evidence="2" key="1">
    <citation type="submission" date="2015-04" db="UniProtKB">
        <authorList>
            <consortium name="EnsemblPlants"/>
        </authorList>
    </citation>
    <scope>IDENTIFICATION</scope>
</reference>
<feature type="region of interest" description="Disordered" evidence="1">
    <location>
        <begin position="1"/>
        <end position="57"/>
    </location>
</feature>
<dbReference type="AlphaFoldDB" id="A0A0E0DND4"/>